<dbReference type="Pfam" id="PF00797">
    <property type="entry name" value="Acetyltransf_2"/>
    <property type="match status" value="1"/>
</dbReference>
<comment type="caution">
    <text evidence="2">The sequence shown here is derived from an EMBL/GenBank/DDBJ whole genome shotgun (WGS) entry which is preliminary data.</text>
</comment>
<accession>A0A8H7WKF4</accession>
<dbReference type="OrthoDB" id="10260017at2759"/>
<dbReference type="Proteomes" id="UP000664132">
    <property type="component" value="Unassembled WGS sequence"/>
</dbReference>
<dbReference type="GO" id="GO:0016407">
    <property type="term" value="F:acetyltransferase activity"/>
    <property type="evidence" value="ECO:0007669"/>
    <property type="project" value="InterPro"/>
</dbReference>
<organism evidence="2 3">
    <name type="scientific">Cadophora malorum</name>
    <dbReference type="NCBI Taxonomy" id="108018"/>
    <lineage>
        <taxon>Eukaryota</taxon>
        <taxon>Fungi</taxon>
        <taxon>Dikarya</taxon>
        <taxon>Ascomycota</taxon>
        <taxon>Pezizomycotina</taxon>
        <taxon>Leotiomycetes</taxon>
        <taxon>Helotiales</taxon>
        <taxon>Ploettnerulaceae</taxon>
        <taxon>Cadophora</taxon>
    </lineage>
</organism>
<dbReference type="InterPro" id="IPR038765">
    <property type="entry name" value="Papain-like_cys_pep_sf"/>
</dbReference>
<dbReference type="Gene3D" id="3.30.2140.20">
    <property type="match status" value="1"/>
</dbReference>
<evidence type="ECO:0000313" key="2">
    <source>
        <dbReference type="EMBL" id="KAG4426379.1"/>
    </source>
</evidence>
<evidence type="ECO:0008006" key="4">
    <source>
        <dbReference type="Google" id="ProtNLM"/>
    </source>
</evidence>
<gene>
    <name evidence="2" type="ORF">IFR04_000562</name>
</gene>
<reference evidence="2" key="1">
    <citation type="submission" date="2021-02" db="EMBL/GenBank/DDBJ databases">
        <title>Genome sequence Cadophora malorum strain M34.</title>
        <authorList>
            <person name="Stefanovic E."/>
            <person name="Vu D."/>
            <person name="Scully C."/>
            <person name="Dijksterhuis J."/>
            <person name="Roader J."/>
            <person name="Houbraken J."/>
        </authorList>
    </citation>
    <scope>NUCLEOTIDE SEQUENCE</scope>
    <source>
        <strain evidence="2">M34</strain>
    </source>
</reference>
<dbReference type="InterPro" id="IPR053710">
    <property type="entry name" value="Arylamine_NAT_domain_sf"/>
</dbReference>
<dbReference type="AlphaFoldDB" id="A0A8H7WKF4"/>
<comment type="similarity">
    <text evidence="1">Belongs to the arylamine N-acetyltransferase family.</text>
</comment>
<dbReference type="EMBL" id="JAFJYH010000003">
    <property type="protein sequence ID" value="KAG4426379.1"/>
    <property type="molecule type" value="Genomic_DNA"/>
</dbReference>
<dbReference type="PANTHER" id="PTHR11786">
    <property type="entry name" value="N-HYDROXYARYLAMINE O-ACETYLTRANSFERASE"/>
    <property type="match status" value="1"/>
</dbReference>
<sequence>MPLVIYLQETGQRPLQRYKPYKYSKTTSKPKSPSQTCIYITVSIMGIAVDGELETGSGELDIMSTSSSPKMNEDGNDERMAKWQGRLASGGRGGTCTVNNTFFGTVMRSFGMDVMRSGARVALNVLGGPKGRFFGWNHLINLVGFEGRKYLVDVGFGGTGPTAPVELLDGNELPWGSTNDRIRLIYTSIPEFTSPSSKCWVLQHCPAGSTAWEDTYSFTEIEFLPQDIAVMNFKTTRDVRGSFFNHILFCARNLLVDGEVVGTVNLTGGKLKSTVAGEETLVQEVESETERWELLESEFGIVLGKAERSGIRGLVTELRGKPKKD</sequence>
<dbReference type="InterPro" id="IPR001447">
    <property type="entry name" value="Arylamine_N-AcTrfase"/>
</dbReference>
<proteinExistence type="inferred from homology"/>
<dbReference type="SUPFAM" id="SSF54001">
    <property type="entry name" value="Cysteine proteinases"/>
    <property type="match status" value="1"/>
</dbReference>
<evidence type="ECO:0000256" key="1">
    <source>
        <dbReference type="ARBA" id="ARBA00006547"/>
    </source>
</evidence>
<name>A0A8H7WKF4_9HELO</name>
<dbReference type="PANTHER" id="PTHR11786:SF0">
    <property type="entry name" value="ARYLAMINE N-ACETYLTRANSFERASE 4-RELATED"/>
    <property type="match status" value="1"/>
</dbReference>
<protein>
    <recommendedName>
        <fullName evidence="4">Arylamine N-acetyltransferase</fullName>
    </recommendedName>
</protein>
<evidence type="ECO:0000313" key="3">
    <source>
        <dbReference type="Proteomes" id="UP000664132"/>
    </source>
</evidence>
<keyword evidence="3" id="KW-1185">Reference proteome</keyword>